<dbReference type="GO" id="GO:0003677">
    <property type="term" value="F:DNA binding"/>
    <property type="evidence" value="ECO:0007669"/>
    <property type="project" value="UniProtKB-KW"/>
</dbReference>
<dbReference type="PANTHER" id="PTHR46558">
    <property type="entry name" value="TRACRIPTIONAL REGULATORY PROTEIN-RELATED-RELATED"/>
    <property type="match status" value="1"/>
</dbReference>
<keyword evidence="1" id="KW-0238">DNA-binding</keyword>
<dbReference type="CDD" id="cd00093">
    <property type="entry name" value="HTH_XRE"/>
    <property type="match status" value="1"/>
</dbReference>
<dbReference type="PROSITE" id="PS50943">
    <property type="entry name" value="HTH_CROC1"/>
    <property type="match status" value="1"/>
</dbReference>
<protein>
    <submittedName>
        <fullName evidence="3">Helix-turn-helix transcriptional regulator</fullName>
    </submittedName>
</protein>
<dbReference type="InterPro" id="IPR010982">
    <property type="entry name" value="Lambda_DNA-bd_dom_sf"/>
</dbReference>
<dbReference type="SMART" id="SM00530">
    <property type="entry name" value="HTH_XRE"/>
    <property type="match status" value="1"/>
</dbReference>
<proteinExistence type="predicted"/>
<dbReference type="RefSeq" id="WP_117455650.1">
    <property type="nucleotide sequence ID" value="NZ_CP060636.1"/>
</dbReference>
<reference evidence="3 4" key="1">
    <citation type="submission" date="2020-08" db="EMBL/GenBank/DDBJ databases">
        <authorList>
            <person name="Liu C."/>
            <person name="Sun Q."/>
        </authorList>
    </citation>
    <scope>NUCLEOTIDE SEQUENCE [LARGE SCALE GENOMIC DNA]</scope>
    <source>
        <strain evidence="3 4">NSJ-61</strain>
    </source>
</reference>
<dbReference type="SUPFAM" id="SSF47413">
    <property type="entry name" value="lambda repressor-like DNA-binding domains"/>
    <property type="match status" value="1"/>
</dbReference>
<keyword evidence="4" id="KW-1185">Reference proteome</keyword>
<name>A0A7G9GTM5_9FIRM</name>
<feature type="domain" description="HTH cro/C1-type" evidence="2">
    <location>
        <begin position="6"/>
        <end position="60"/>
    </location>
</feature>
<dbReference type="EMBL" id="CP060636">
    <property type="protein sequence ID" value="QNM14157.1"/>
    <property type="molecule type" value="Genomic_DNA"/>
</dbReference>
<dbReference type="InterPro" id="IPR001387">
    <property type="entry name" value="Cro/C1-type_HTH"/>
</dbReference>
<dbReference type="Proteomes" id="UP000515856">
    <property type="component" value="Chromosome"/>
</dbReference>
<evidence type="ECO:0000313" key="3">
    <source>
        <dbReference type="EMBL" id="QNM14157.1"/>
    </source>
</evidence>
<accession>A0A7G9GTM5</accession>
<dbReference type="Gene3D" id="1.10.260.40">
    <property type="entry name" value="lambda repressor-like DNA-binding domains"/>
    <property type="match status" value="1"/>
</dbReference>
<dbReference type="AlphaFoldDB" id="A0A7G9GTM5"/>
<dbReference type="PANTHER" id="PTHR46558:SF14">
    <property type="entry name" value="HTH-TYPE TRANSCRIPTIONAL REGULATOR ANSR"/>
    <property type="match status" value="1"/>
</dbReference>
<dbReference type="KEGG" id="ehn:H9Q80_09585"/>
<gene>
    <name evidence="3" type="ORF">H9Q80_09585</name>
</gene>
<organism evidence="3 4">
    <name type="scientific">[Eubacterium] hominis</name>
    <dbReference type="NCBI Taxonomy" id="2764325"/>
    <lineage>
        <taxon>Bacteria</taxon>
        <taxon>Bacillati</taxon>
        <taxon>Bacillota</taxon>
        <taxon>Erysipelotrichia</taxon>
        <taxon>Erysipelotrichales</taxon>
        <taxon>Erysipelotrichaceae</taxon>
        <taxon>Amedibacillus</taxon>
    </lineage>
</organism>
<evidence type="ECO:0000256" key="1">
    <source>
        <dbReference type="ARBA" id="ARBA00023125"/>
    </source>
</evidence>
<evidence type="ECO:0000259" key="2">
    <source>
        <dbReference type="PROSITE" id="PS50943"/>
    </source>
</evidence>
<evidence type="ECO:0000313" key="4">
    <source>
        <dbReference type="Proteomes" id="UP000515856"/>
    </source>
</evidence>
<dbReference type="Pfam" id="PF01381">
    <property type="entry name" value="HTH_3"/>
    <property type="match status" value="1"/>
</dbReference>
<sequence length="83" mass="10135">MRLDRLRELRQDRDMSCAKLARELDISERVLRYYENGDHTMPLEILIKIADYFQVSTDYLLGRTKNKRVYKHEPMDHDRYLSE</sequence>